<dbReference type="VEuPathDB" id="FungiDB:GLRG_10918"/>
<keyword evidence="2" id="KW-1185">Reference proteome</keyword>
<dbReference type="GeneID" id="24416283"/>
<dbReference type="AlphaFoldDB" id="E3QY25"/>
<sequence length="180" mass="20048">MFISSVIVFAANGISSDLTLSHATIPSDRFDTVLRKPHSTMKASSFRESLGGTWRNRKPHLVTCIRRARRHKSVRVPRPMPRTKPRCSTYQFAPRDPLLGPDTAHLSSAQCLVSRSLSLSVSLSLPLSLPLCVCVYVCVCVCMRACMYTPAPPKFSHPPKKIEIARPNLEKFKNKKDAGD</sequence>
<dbReference type="Proteomes" id="UP000008782">
    <property type="component" value="Unassembled WGS sequence"/>
</dbReference>
<dbReference type="RefSeq" id="XP_008099783.1">
    <property type="nucleotide sequence ID" value="XM_008101592.1"/>
</dbReference>
<name>E3QY25_COLGM</name>
<feature type="non-terminal residue" evidence="1">
    <location>
        <position position="180"/>
    </location>
</feature>
<accession>E3QY25</accession>
<dbReference type="HOGENOM" id="CLU_1499753_0_0_1"/>
<proteinExistence type="predicted"/>
<evidence type="ECO:0000313" key="1">
    <source>
        <dbReference type="EMBL" id="EFQ35763.1"/>
    </source>
</evidence>
<reference evidence="2" key="1">
    <citation type="journal article" date="2012" name="Nat. Genet.">
        <title>Lifestyle transitions in plant pathogenic Colletotrichum fungi deciphered by genome and transcriptome analyses.</title>
        <authorList>
            <person name="O'Connell R.J."/>
            <person name="Thon M.R."/>
            <person name="Hacquard S."/>
            <person name="Amyotte S.G."/>
            <person name="Kleemann J."/>
            <person name="Torres M.F."/>
            <person name="Damm U."/>
            <person name="Buiate E.A."/>
            <person name="Epstein L."/>
            <person name="Alkan N."/>
            <person name="Altmueller J."/>
            <person name="Alvarado-Balderrama L."/>
            <person name="Bauser C.A."/>
            <person name="Becker C."/>
            <person name="Birren B.W."/>
            <person name="Chen Z."/>
            <person name="Choi J."/>
            <person name="Crouch J.A."/>
            <person name="Duvick J.P."/>
            <person name="Farman M.A."/>
            <person name="Gan P."/>
            <person name="Heiman D."/>
            <person name="Henrissat B."/>
            <person name="Howard R.J."/>
            <person name="Kabbage M."/>
            <person name="Koch C."/>
            <person name="Kracher B."/>
            <person name="Kubo Y."/>
            <person name="Law A.D."/>
            <person name="Lebrun M.-H."/>
            <person name="Lee Y.-H."/>
            <person name="Miyara I."/>
            <person name="Moore N."/>
            <person name="Neumann U."/>
            <person name="Nordstroem K."/>
            <person name="Panaccione D.G."/>
            <person name="Panstruga R."/>
            <person name="Place M."/>
            <person name="Proctor R.H."/>
            <person name="Prusky D."/>
            <person name="Rech G."/>
            <person name="Reinhardt R."/>
            <person name="Rollins J.A."/>
            <person name="Rounsley S."/>
            <person name="Schardl C.L."/>
            <person name="Schwartz D.C."/>
            <person name="Shenoy N."/>
            <person name="Shirasu K."/>
            <person name="Sikhakolli U.R."/>
            <person name="Stueber K."/>
            <person name="Sukno S.A."/>
            <person name="Sweigard J.A."/>
            <person name="Takano Y."/>
            <person name="Takahara H."/>
            <person name="Trail F."/>
            <person name="van der Does H.C."/>
            <person name="Voll L.M."/>
            <person name="Will I."/>
            <person name="Young S."/>
            <person name="Zeng Q."/>
            <person name="Zhang J."/>
            <person name="Zhou S."/>
            <person name="Dickman M.B."/>
            <person name="Schulze-Lefert P."/>
            <person name="Ver Loren van Themaat E."/>
            <person name="Ma L.-J."/>
            <person name="Vaillancourt L.J."/>
        </authorList>
    </citation>
    <scope>NUCLEOTIDE SEQUENCE [LARGE SCALE GENOMIC DNA]</scope>
    <source>
        <strain evidence="2">M1.001 / M2 / FGSC 10212</strain>
    </source>
</reference>
<organism evidence="2">
    <name type="scientific">Colletotrichum graminicola (strain M1.001 / M2 / FGSC 10212)</name>
    <name type="common">Maize anthracnose fungus</name>
    <name type="synonym">Glomerella graminicola</name>
    <dbReference type="NCBI Taxonomy" id="645133"/>
    <lineage>
        <taxon>Eukaryota</taxon>
        <taxon>Fungi</taxon>
        <taxon>Dikarya</taxon>
        <taxon>Ascomycota</taxon>
        <taxon>Pezizomycotina</taxon>
        <taxon>Sordariomycetes</taxon>
        <taxon>Hypocreomycetidae</taxon>
        <taxon>Glomerellales</taxon>
        <taxon>Glomerellaceae</taxon>
        <taxon>Colletotrichum</taxon>
        <taxon>Colletotrichum graminicola species complex</taxon>
    </lineage>
</organism>
<protein>
    <submittedName>
        <fullName evidence="1">Uncharacterized protein</fullName>
    </submittedName>
</protein>
<gene>
    <name evidence="1" type="ORF">GLRG_10918</name>
</gene>
<dbReference type="EMBL" id="GG697399">
    <property type="protein sequence ID" value="EFQ35763.1"/>
    <property type="molecule type" value="Genomic_DNA"/>
</dbReference>
<evidence type="ECO:0000313" key="2">
    <source>
        <dbReference type="Proteomes" id="UP000008782"/>
    </source>
</evidence>